<reference evidence="3" key="1">
    <citation type="submission" date="2020-01" db="EMBL/GenBank/DDBJ databases">
        <authorList>
            <person name="Rat A."/>
        </authorList>
    </citation>
    <scope>NUCLEOTIDE SEQUENCE</scope>
    <source>
        <strain evidence="3">LMG 31231</strain>
    </source>
</reference>
<dbReference type="EMBL" id="JAAEDM010000011">
    <property type="protein sequence ID" value="MBR0670845.1"/>
    <property type="molecule type" value="Genomic_DNA"/>
</dbReference>
<dbReference type="SUPFAM" id="SSF141371">
    <property type="entry name" value="PilZ domain-like"/>
    <property type="match status" value="1"/>
</dbReference>
<dbReference type="InterPro" id="IPR009875">
    <property type="entry name" value="PilZ_domain"/>
</dbReference>
<feature type="region of interest" description="Disordered" evidence="1">
    <location>
        <begin position="1"/>
        <end position="36"/>
    </location>
</feature>
<dbReference type="Pfam" id="PF07238">
    <property type="entry name" value="PilZ"/>
    <property type="match status" value="1"/>
</dbReference>
<dbReference type="RefSeq" id="WP_211861217.1">
    <property type="nucleotide sequence ID" value="NZ_JAAEDM010000011.1"/>
</dbReference>
<reference evidence="3" key="2">
    <citation type="journal article" date="2021" name="Syst. Appl. Microbiol.">
        <title>Roseomonas hellenica sp. nov., isolated from roots of wild-growing Alkanna tinctoria.</title>
        <authorList>
            <person name="Rat A."/>
            <person name="Naranjo H.D."/>
            <person name="Lebbe L."/>
            <person name="Cnockaert M."/>
            <person name="Krigas N."/>
            <person name="Grigoriadou K."/>
            <person name="Maloupa E."/>
            <person name="Willems A."/>
        </authorList>
    </citation>
    <scope>NUCLEOTIDE SEQUENCE</scope>
    <source>
        <strain evidence="3">LMG 31231</strain>
    </source>
</reference>
<name>A0A9X9WUL6_9PROT</name>
<protein>
    <submittedName>
        <fullName evidence="3">PilZ domain-containing protein</fullName>
    </submittedName>
</protein>
<comment type="caution">
    <text evidence="3">The sequence shown here is derived from an EMBL/GenBank/DDBJ whole genome shotgun (WGS) entry which is preliminary data.</text>
</comment>
<accession>A0A9X9WUL6</accession>
<gene>
    <name evidence="3" type="ORF">GXW76_06645</name>
</gene>
<sequence>MPAGDNDAQPEPDEAAPDGGAADSIAAALDERRDGPRFPLRENCTVFAGAHVHHASVRDVSAGGAMLHGVRGVAAGDLIHIRLARRPDWSIGARVRGVSLIGVHVAIDGAGDQAIWREALKDVLG</sequence>
<proteinExistence type="predicted"/>
<dbReference type="AlphaFoldDB" id="A0A9X9WUL6"/>
<evidence type="ECO:0000259" key="2">
    <source>
        <dbReference type="Pfam" id="PF07238"/>
    </source>
</evidence>
<evidence type="ECO:0000256" key="1">
    <source>
        <dbReference type="SAM" id="MobiDB-lite"/>
    </source>
</evidence>
<evidence type="ECO:0000313" key="4">
    <source>
        <dbReference type="Proteomes" id="UP001138751"/>
    </source>
</evidence>
<dbReference type="Proteomes" id="UP001138751">
    <property type="component" value="Unassembled WGS sequence"/>
</dbReference>
<dbReference type="GO" id="GO:0035438">
    <property type="term" value="F:cyclic-di-GMP binding"/>
    <property type="evidence" value="ECO:0007669"/>
    <property type="project" value="InterPro"/>
</dbReference>
<organism evidence="3 4">
    <name type="scientific">Neoroseomonas soli</name>
    <dbReference type="NCBI Taxonomy" id="1081025"/>
    <lineage>
        <taxon>Bacteria</taxon>
        <taxon>Pseudomonadati</taxon>
        <taxon>Pseudomonadota</taxon>
        <taxon>Alphaproteobacteria</taxon>
        <taxon>Acetobacterales</taxon>
        <taxon>Acetobacteraceae</taxon>
        <taxon>Neoroseomonas</taxon>
    </lineage>
</organism>
<feature type="domain" description="PilZ" evidence="2">
    <location>
        <begin position="31"/>
        <end position="108"/>
    </location>
</feature>
<evidence type="ECO:0000313" key="3">
    <source>
        <dbReference type="EMBL" id="MBR0670845.1"/>
    </source>
</evidence>
<keyword evidence="4" id="KW-1185">Reference proteome</keyword>